<dbReference type="EMBL" id="AUSU01004317">
    <property type="protein sequence ID" value="EPS65309.1"/>
    <property type="molecule type" value="Genomic_DNA"/>
</dbReference>
<dbReference type="OrthoDB" id="1915848at2759"/>
<comment type="caution">
    <text evidence="1">The sequence shown here is derived from an EMBL/GenBank/DDBJ whole genome shotgun (WGS) entry which is preliminary data.</text>
</comment>
<proteinExistence type="predicted"/>
<dbReference type="Proteomes" id="UP000015453">
    <property type="component" value="Unassembled WGS sequence"/>
</dbReference>
<evidence type="ECO:0000313" key="1">
    <source>
        <dbReference type="EMBL" id="EPS65309.1"/>
    </source>
</evidence>
<dbReference type="AlphaFoldDB" id="S8CEB6"/>
<name>S8CEB6_9LAMI</name>
<feature type="non-terminal residue" evidence="1">
    <location>
        <position position="93"/>
    </location>
</feature>
<sequence>KQISDMIQKFALAFKAKTYELFSEGDSDGDAAAAGLLDSADDQKVVVVVKPDSELENYSSGRLVRVLLPSIFATLASFEASYLHFQAAHVPEL</sequence>
<reference evidence="1 2" key="1">
    <citation type="journal article" date="2013" name="BMC Genomics">
        <title>The miniature genome of a carnivorous plant Genlisea aurea contains a low number of genes and short non-coding sequences.</title>
        <authorList>
            <person name="Leushkin E.V."/>
            <person name="Sutormin R.A."/>
            <person name="Nabieva E.R."/>
            <person name="Penin A.A."/>
            <person name="Kondrashov A.S."/>
            <person name="Logacheva M.D."/>
        </authorList>
    </citation>
    <scope>NUCLEOTIDE SEQUENCE [LARGE SCALE GENOMIC DNA]</scope>
</reference>
<organism evidence="1 2">
    <name type="scientific">Genlisea aurea</name>
    <dbReference type="NCBI Taxonomy" id="192259"/>
    <lineage>
        <taxon>Eukaryota</taxon>
        <taxon>Viridiplantae</taxon>
        <taxon>Streptophyta</taxon>
        <taxon>Embryophyta</taxon>
        <taxon>Tracheophyta</taxon>
        <taxon>Spermatophyta</taxon>
        <taxon>Magnoliopsida</taxon>
        <taxon>eudicotyledons</taxon>
        <taxon>Gunneridae</taxon>
        <taxon>Pentapetalae</taxon>
        <taxon>asterids</taxon>
        <taxon>lamiids</taxon>
        <taxon>Lamiales</taxon>
        <taxon>Lentibulariaceae</taxon>
        <taxon>Genlisea</taxon>
    </lineage>
</organism>
<keyword evidence="2" id="KW-1185">Reference proteome</keyword>
<gene>
    <name evidence="1" type="ORF">M569_09469</name>
</gene>
<evidence type="ECO:0000313" key="2">
    <source>
        <dbReference type="Proteomes" id="UP000015453"/>
    </source>
</evidence>
<protein>
    <submittedName>
        <fullName evidence="1">Uncharacterized protein</fullName>
    </submittedName>
</protein>
<accession>S8CEB6</accession>
<feature type="non-terminal residue" evidence="1">
    <location>
        <position position="1"/>
    </location>
</feature>